<evidence type="ECO:0000313" key="1">
    <source>
        <dbReference type="EMBL" id="ONI16447.1"/>
    </source>
</evidence>
<evidence type="ECO:0000313" key="2">
    <source>
        <dbReference type="Proteomes" id="UP000006882"/>
    </source>
</evidence>
<dbReference type="Proteomes" id="UP000006882">
    <property type="component" value="Chromosome G3"/>
</dbReference>
<organism evidence="1 2">
    <name type="scientific">Prunus persica</name>
    <name type="common">Peach</name>
    <name type="synonym">Amygdalus persica</name>
    <dbReference type="NCBI Taxonomy" id="3760"/>
    <lineage>
        <taxon>Eukaryota</taxon>
        <taxon>Viridiplantae</taxon>
        <taxon>Streptophyta</taxon>
        <taxon>Embryophyta</taxon>
        <taxon>Tracheophyta</taxon>
        <taxon>Spermatophyta</taxon>
        <taxon>Magnoliopsida</taxon>
        <taxon>eudicotyledons</taxon>
        <taxon>Gunneridae</taxon>
        <taxon>Pentapetalae</taxon>
        <taxon>rosids</taxon>
        <taxon>fabids</taxon>
        <taxon>Rosales</taxon>
        <taxon>Rosaceae</taxon>
        <taxon>Amygdaloideae</taxon>
        <taxon>Amygdaleae</taxon>
        <taxon>Prunus</taxon>
    </lineage>
</organism>
<name>A0A251PY13_PRUPE</name>
<dbReference type="EMBL" id="CM007653">
    <property type="protein sequence ID" value="ONI16447.1"/>
    <property type="molecule type" value="Genomic_DNA"/>
</dbReference>
<keyword evidence="2" id="KW-1185">Reference proteome</keyword>
<dbReference type="AlphaFoldDB" id="A0A251PY13"/>
<reference evidence="1 2" key="1">
    <citation type="journal article" date="2013" name="Nat. Genet.">
        <title>The high-quality draft genome of peach (Prunus persica) identifies unique patterns of genetic diversity, domestication and genome evolution.</title>
        <authorList>
            <consortium name="International Peach Genome Initiative"/>
            <person name="Verde I."/>
            <person name="Abbott A.G."/>
            <person name="Scalabrin S."/>
            <person name="Jung S."/>
            <person name="Shu S."/>
            <person name="Marroni F."/>
            <person name="Zhebentyayeva T."/>
            <person name="Dettori M.T."/>
            <person name="Grimwood J."/>
            <person name="Cattonaro F."/>
            <person name="Zuccolo A."/>
            <person name="Rossini L."/>
            <person name="Jenkins J."/>
            <person name="Vendramin E."/>
            <person name="Meisel L.A."/>
            <person name="Decroocq V."/>
            <person name="Sosinski B."/>
            <person name="Prochnik S."/>
            <person name="Mitros T."/>
            <person name="Policriti A."/>
            <person name="Cipriani G."/>
            <person name="Dondini L."/>
            <person name="Ficklin S."/>
            <person name="Goodstein D.M."/>
            <person name="Xuan P."/>
            <person name="Del Fabbro C."/>
            <person name="Aramini V."/>
            <person name="Copetti D."/>
            <person name="Gonzalez S."/>
            <person name="Horner D.S."/>
            <person name="Falchi R."/>
            <person name="Lucas S."/>
            <person name="Mica E."/>
            <person name="Maldonado J."/>
            <person name="Lazzari B."/>
            <person name="Bielenberg D."/>
            <person name="Pirona R."/>
            <person name="Miculan M."/>
            <person name="Barakat A."/>
            <person name="Testolin R."/>
            <person name="Stella A."/>
            <person name="Tartarini S."/>
            <person name="Tonutti P."/>
            <person name="Arus P."/>
            <person name="Orellana A."/>
            <person name="Wells C."/>
            <person name="Main D."/>
            <person name="Vizzotto G."/>
            <person name="Silva H."/>
            <person name="Salamini F."/>
            <person name="Schmutz J."/>
            <person name="Morgante M."/>
            <person name="Rokhsar D.S."/>
        </authorList>
    </citation>
    <scope>NUCLEOTIDE SEQUENCE [LARGE SCALE GENOMIC DNA]</scope>
    <source>
        <strain evidence="2">cv. Nemared</strain>
    </source>
</reference>
<dbReference type="Gramene" id="ONI16447">
    <property type="protein sequence ID" value="ONI16447"/>
    <property type="gene ID" value="PRUPE_3G098600"/>
</dbReference>
<accession>A0A251PY13</accession>
<gene>
    <name evidence="1" type="ORF">PRUPE_3G098600</name>
</gene>
<protein>
    <submittedName>
        <fullName evidence="1">Uncharacterized protein</fullName>
    </submittedName>
</protein>
<sequence>MQEIYNPKHNYKCQLTDSNILLLEQGQARQCKESFFFPEYLEEPKWHRTSILACYILFFHQHCWLHLEGAFSVHYFP</sequence>
<proteinExistence type="predicted"/>